<name>X0W5U5_9ZZZZ</name>
<sequence>MMMKFDKDGDVVVCGVCCTAYMTDILDEIAEQSPSTDPQDICPVCNAFGPFQATPDGQLMGENLT</sequence>
<dbReference type="EMBL" id="BARS01036102">
    <property type="protein sequence ID" value="GAG25935.1"/>
    <property type="molecule type" value="Genomic_DNA"/>
</dbReference>
<gene>
    <name evidence="1" type="ORF">S01H1_55528</name>
</gene>
<organism evidence="1">
    <name type="scientific">marine sediment metagenome</name>
    <dbReference type="NCBI Taxonomy" id="412755"/>
    <lineage>
        <taxon>unclassified sequences</taxon>
        <taxon>metagenomes</taxon>
        <taxon>ecological metagenomes</taxon>
    </lineage>
</organism>
<dbReference type="AlphaFoldDB" id="X0W5U5"/>
<reference evidence="1" key="1">
    <citation type="journal article" date="2014" name="Front. Microbiol.">
        <title>High frequency of phylogenetically diverse reductive dehalogenase-homologous genes in deep subseafloor sedimentary metagenomes.</title>
        <authorList>
            <person name="Kawai M."/>
            <person name="Futagami T."/>
            <person name="Toyoda A."/>
            <person name="Takaki Y."/>
            <person name="Nishi S."/>
            <person name="Hori S."/>
            <person name="Arai W."/>
            <person name="Tsubouchi T."/>
            <person name="Morono Y."/>
            <person name="Uchiyama I."/>
            <person name="Ito T."/>
            <person name="Fujiyama A."/>
            <person name="Inagaki F."/>
            <person name="Takami H."/>
        </authorList>
    </citation>
    <scope>NUCLEOTIDE SEQUENCE</scope>
    <source>
        <strain evidence="1">Expedition CK06-06</strain>
    </source>
</reference>
<evidence type="ECO:0000313" key="1">
    <source>
        <dbReference type="EMBL" id="GAG25935.1"/>
    </source>
</evidence>
<comment type="caution">
    <text evidence="1">The sequence shown here is derived from an EMBL/GenBank/DDBJ whole genome shotgun (WGS) entry which is preliminary data.</text>
</comment>
<protein>
    <submittedName>
        <fullName evidence="1">Uncharacterized protein</fullName>
    </submittedName>
</protein>
<accession>X0W5U5</accession>
<proteinExistence type="predicted"/>